<comment type="caution">
    <text evidence="2">The sequence shown here is derived from an EMBL/GenBank/DDBJ whole genome shotgun (WGS) entry which is preliminary data.</text>
</comment>
<dbReference type="RefSeq" id="WP_047763019.1">
    <property type="nucleotide sequence ID" value="NZ_LAQL01000003.1"/>
</dbReference>
<accession>A0A0H2MGH1</accession>
<protein>
    <recommendedName>
        <fullName evidence="1">Rap1a immunity protein domain-containing protein</fullName>
    </recommendedName>
</protein>
<dbReference type="Gene3D" id="1.10.890.40">
    <property type="match status" value="1"/>
</dbReference>
<dbReference type="AlphaFoldDB" id="A0A0H2MGH1"/>
<feature type="domain" description="Rap1a immunity protein" evidence="1">
    <location>
        <begin position="34"/>
        <end position="118"/>
    </location>
</feature>
<dbReference type="Proteomes" id="UP000035444">
    <property type="component" value="Unassembled WGS sequence"/>
</dbReference>
<dbReference type="Pfam" id="PF18602">
    <property type="entry name" value="Rap1a"/>
    <property type="match status" value="1"/>
</dbReference>
<reference evidence="2 3" key="1">
    <citation type="submission" date="2015-03" db="EMBL/GenBank/DDBJ databases">
        <title>Genome Sequence of Kiloniella spongiae MEBiC09566, isolated from a marine sponge.</title>
        <authorList>
            <person name="Shao Z."/>
            <person name="Wang L."/>
            <person name="Li X."/>
        </authorList>
    </citation>
    <scope>NUCLEOTIDE SEQUENCE [LARGE SCALE GENOMIC DNA]</scope>
    <source>
        <strain evidence="2 3">MEBiC09566</strain>
    </source>
</reference>
<organism evidence="2 3">
    <name type="scientific">Kiloniella spongiae</name>
    <dbReference type="NCBI Taxonomy" id="1489064"/>
    <lineage>
        <taxon>Bacteria</taxon>
        <taxon>Pseudomonadati</taxon>
        <taxon>Pseudomonadota</taxon>
        <taxon>Alphaproteobacteria</taxon>
        <taxon>Rhodospirillales</taxon>
        <taxon>Kiloniellaceae</taxon>
        <taxon>Kiloniella</taxon>
    </lineage>
</organism>
<evidence type="ECO:0000313" key="3">
    <source>
        <dbReference type="Proteomes" id="UP000035444"/>
    </source>
</evidence>
<sequence>MSFIISVITASVILASGTPQGTSESTTPFPRPNTGGALYAQCSPSTETAKSESGGLYCNGYIMAIHDSLKERADFCTYGDPTSYFVDQVMAYLKAHPDEWPQSAPSLIRKILIKENDC</sequence>
<evidence type="ECO:0000259" key="1">
    <source>
        <dbReference type="Pfam" id="PF18602"/>
    </source>
</evidence>
<name>A0A0H2MGH1_9PROT</name>
<gene>
    <name evidence="2" type="ORF">WH96_04950</name>
</gene>
<dbReference type="InterPro" id="IPR041238">
    <property type="entry name" value="Rap1a"/>
</dbReference>
<dbReference type="OrthoDB" id="9834618at2"/>
<dbReference type="STRING" id="1489064.WH96_04950"/>
<evidence type="ECO:0000313" key="2">
    <source>
        <dbReference type="EMBL" id="KLN61684.1"/>
    </source>
</evidence>
<keyword evidence="3" id="KW-1185">Reference proteome</keyword>
<proteinExistence type="predicted"/>
<dbReference type="EMBL" id="LAQL01000003">
    <property type="protein sequence ID" value="KLN61684.1"/>
    <property type="molecule type" value="Genomic_DNA"/>
</dbReference>